<dbReference type="Proteomes" id="UP000298484">
    <property type="component" value="Unassembled WGS sequence"/>
</dbReference>
<dbReference type="Gene3D" id="1.10.10.10">
    <property type="entry name" value="Winged helix-like DNA-binding domain superfamily/Winged helix DNA-binding domain"/>
    <property type="match status" value="1"/>
</dbReference>
<evidence type="ECO:0000313" key="5">
    <source>
        <dbReference type="EMBL" id="TFJ91227.1"/>
    </source>
</evidence>
<dbReference type="InterPro" id="IPR036388">
    <property type="entry name" value="WH-like_DNA-bd_sf"/>
</dbReference>
<evidence type="ECO:0000256" key="1">
    <source>
        <dbReference type="ARBA" id="ARBA00023015"/>
    </source>
</evidence>
<proteinExistence type="predicted"/>
<evidence type="ECO:0000313" key="6">
    <source>
        <dbReference type="Proteomes" id="UP000298484"/>
    </source>
</evidence>
<dbReference type="Pfam" id="PF07729">
    <property type="entry name" value="FCD"/>
    <property type="match status" value="1"/>
</dbReference>
<dbReference type="RefSeq" id="WP_135111785.1">
    <property type="nucleotide sequence ID" value="NZ_SRHY01000067.1"/>
</dbReference>
<dbReference type="AlphaFoldDB" id="A0A4Y9A803"/>
<dbReference type="PANTHER" id="PTHR43537">
    <property type="entry name" value="TRANSCRIPTIONAL REGULATOR, GNTR FAMILY"/>
    <property type="match status" value="1"/>
</dbReference>
<keyword evidence="2" id="KW-0238">DNA-binding</keyword>
<reference evidence="5 6" key="1">
    <citation type="submission" date="2019-03" db="EMBL/GenBank/DDBJ databases">
        <title>Genome sequence of Lentibacillus salicampi ATCC BAA-719.</title>
        <authorList>
            <person name="Maclea K.S."/>
            <person name="Simoes Junior M."/>
        </authorList>
    </citation>
    <scope>NUCLEOTIDE SEQUENCE [LARGE SCALE GENOMIC DNA]</scope>
    <source>
        <strain evidence="5 6">ATCC BAA-719</strain>
    </source>
</reference>
<dbReference type="SUPFAM" id="SSF48008">
    <property type="entry name" value="GntR ligand-binding domain-like"/>
    <property type="match status" value="1"/>
</dbReference>
<gene>
    <name evidence="5" type="ORF">E4U82_18830</name>
</gene>
<dbReference type="GO" id="GO:0003700">
    <property type="term" value="F:DNA-binding transcription factor activity"/>
    <property type="evidence" value="ECO:0007669"/>
    <property type="project" value="InterPro"/>
</dbReference>
<dbReference type="InterPro" id="IPR000524">
    <property type="entry name" value="Tscrpt_reg_HTH_GntR"/>
</dbReference>
<dbReference type="Pfam" id="PF00392">
    <property type="entry name" value="GntR"/>
    <property type="match status" value="1"/>
</dbReference>
<comment type="caution">
    <text evidence="5">The sequence shown here is derived from an EMBL/GenBank/DDBJ whole genome shotgun (WGS) entry which is preliminary data.</text>
</comment>
<evidence type="ECO:0000259" key="4">
    <source>
        <dbReference type="PROSITE" id="PS50949"/>
    </source>
</evidence>
<dbReference type="PRINTS" id="PR00035">
    <property type="entry name" value="HTHGNTR"/>
</dbReference>
<feature type="domain" description="HTH gntR-type" evidence="4">
    <location>
        <begin position="8"/>
        <end position="76"/>
    </location>
</feature>
<protein>
    <submittedName>
        <fullName evidence="5">FadR family transcriptional regulator</fullName>
    </submittedName>
</protein>
<keyword evidence="3" id="KW-0804">Transcription</keyword>
<organism evidence="5 6">
    <name type="scientific">Lentibacillus salicampi</name>
    <dbReference type="NCBI Taxonomy" id="175306"/>
    <lineage>
        <taxon>Bacteria</taxon>
        <taxon>Bacillati</taxon>
        <taxon>Bacillota</taxon>
        <taxon>Bacilli</taxon>
        <taxon>Bacillales</taxon>
        <taxon>Bacillaceae</taxon>
        <taxon>Lentibacillus</taxon>
    </lineage>
</organism>
<evidence type="ECO:0000256" key="3">
    <source>
        <dbReference type="ARBA" id="ARBA00023163"/>
    </source>
</evidence>
<dbReference type="SUPFAM" id="SSF46785">
    <property type="entry name" value="Winged helix' DNA-binding domain"/>
    <property type="match status" value="1"/>
</dbReference>
<dbReference type="OrthoDB" id="369138at2"/>
<name>A0A4Y9A803_9BACI</name>
<accession>A0A4Y9A803</accession>
<dbReference type="PANTHER" id="PTHR43537:SF5">
    <property type="entry name" value="UXU OPERON TRANSCRIPTIONAL REGULATOR"/>
    <property type="match status" value="1"/>
</dbReference>
<keyword evidence="6" id="KW-1185">Reference proteome</keyword>
<dbReference type="InterPro" id="IPR008920">
    <property type="entry name" value="TF_FadR/GntR_C"/>
</dbReference>
<dbReference type="Gene3D" id="1.20.120.530">
    <property type="entry name" value="GntR ligand-binding domain-like"/>
    <property type="match status" value="1"/>
</dbReference>
<dbReference type="SMART" id="SM00895">
    <property type="entry name" value="FCD"/>
    <property type="match status" value="1"/>
</dbReference>
<sequence>MFENIKTERVYEKIVNQIYSLLQKGELRSGERLPPERDLAIKLNCSRSSLREAFRVLESQGLIVSKTGGGRYVQKLDKKNFATETFSTIDLLEKSAIIYFLEAREAFEPRIVELACERATKEDIVEIENALTVMEEKLKKPELEVSADNNFHVVIAEATHNYVFVSMMENNVNMIRQVRRKVMKNPARYKESLKEHTEILEAIKKRDKTLAVEKTKRHLEKLRNSIIIMQENS</sequence>
<dbReference type="PROSITE" id="PS50949">
    <property type="entry name" value="HTH_GNTR"/>
    <property type="match status" value="1"/>
</dbReference>
<dbReference type="InterPro" id="IPR036390">
    <property type="entry name" value="WH_DNA-bd_sf"/>
</dbReference>
<evidence type="ECO:0000256" key="2">
    <source>
        <dbReference type="ARBA" id="ARBA00023125"/>
    </source>
</evidence>
<dbReference type="CDD" id="cd07377">
    <property type="entry name" value="WHTH_GntR"/>
    <property type="match status" value="1"/>
</dbReference>
<dbReference type="InterPro" id="IPR011711">
    <property type="entry name" value="GntR_C"/>
</dbReference>
<keyword evidence="1" id="KW-0805">Transcription regulation</keyword>
<dbReference type="EMBL" id="SRHY01000067">
    <property type="protein sequence ID" value="TFJ91227.1"/>
    <property type="molecule type" value="Genomic_DNA"/>
</dbReference>
<dbReference type="GO" id="GO:0003677">
    <property type="term" value="F:DNA binding"/>
    <property type="evidence" value="ECO:0007669"/>
    <property type="project" value="UniProtKB-KW"/>
</dbReference>
<dbReference type="SMART" id="SM00345">
    <property type="entry name" value="HTH_GNTR"/>
    <property type="match status" value="1"/>
</dbReference>